<gene>
    <name evidence="1" type="ORF">VTL71DRAFT_7575</name>
</gene>
<accession>A0ABR4BUI3</accession>
<dbReference type="EMBL" id="JAZHXI010000019">
    <property type="protein sequence ID" value="KAL2061302.1"/>
    <property type="molecule type" value="Genomic_DNA"/>
</dbReference>
<evidence type="ECO:0000313" key="2">
    <source>
        <dbReference type="Proteomes" id="UP001595075"/>
    </source>
</evidence>
<proteinExistence type="predicted"/>
<name>A0ABR4BUI3_9HELO</name>
<sequence>MPSLASLPRAQVIALLSLPLASASLLATYFYTRPLPLTTPREITTTRTLSPSCTAKSTSKSLSIVNPYDHVSDPDSISINLSGSEIRELTDEEILARILKGFFGGWSFLPERTYLSALGLMGRSFIPVGFSGVPDSGPTILSPNDLSMKKLPEKYSKLFHGNFMILDMHIRDHDSTSSFTYAQRISGSFVDVTFGDDRRGFAGFHRLEVLHFEDSEKGGVTLCYSSIACNPTVNKLPLTGWLFTFHRWYGMCLFRDGVEMVLMS</sequence>
<comment type="caution">
    <text evidence="1">The sequence shown here is derived from an EMBL/GenBank/DDBJ whole genome shotgun (WGS) entry which is preliminary data.</text>
</comment>
<evidence type="ECO:0000313" key="1">
    <source>
        <dbReference type="EMBL" id="KAL2061302.1"/>
    </source>
</evidence>
<organism evidence="1 2">
    <name type="scientific">Oculimacula yallundae</name>
    <dbReference type="NCBI Taxonomy" id="86028"/>
    <lineage>
        <taxon>Eukaryota</taxon>
        <taxon>Fungi</taxon>
        <taxon>Dikarya</taxon>
        <taxon>Ascomycota</taxon>
        <taxon>Pezizomycotina</taxon>
        <taxon>Leotiomycetes</taxon>
        <taxon>Helotiales</taxon>
        <taxon>Ploettnerulaceae</taxon>
        <taxon>Oculimacula</taxon>
    </lineage>
</organism>
<protein>
    <submittedName>
        <fullName evidence="1">Uncharacterized protein</fullName>
    </submittedName>
</protein>
<keyword evidence="2" id="KW-1185">Reference proteome</keyword>
<reference evidence="1 2" key="1">
    <citation type="journal article" date="2024" name="Commun. Biol.">
        <title>Comparative genomic analysis of thermophilic fungi reveals convergent evolutionary adaptations and gene losses.</title>
        <authorList>
            <person name="Steindorff A.S."/>
            <person name="Aguilar-Pontes M.V."/>
            <person name="Robinson A.J."/>
            <person name="Andreopoulos B."/>
            <person name="LaButti K."/>
            <person name="Kuo A."/>
            <person name="Mondo S."/>
            <person name="Riley R."/>
            <person name="Otillar R."/>
            <person name="Haridas S."/>
            <person name="Lipzen A."/>
            <person name="Grimwood J."/>
            <person name="Schmutz J."/>
            <person name="Clum A."/>
            <person name="Reid I.D."/>
            <person name="Moisan M.C."/>
            <person name="Butler G."/>
            <person name="Nguyen T.T.M."/>
            <person name="Dewar K."/>
            <person name="Conant G."/>
            <person name="Drula E."/>
            <person name="Henrissat B."/>
            <person name="Hansel C."/>
            <person name="Singer S."/>
            <person name="Hutchinson M.I."/>
            <person name="de Vries R.P."/>
            <person name="Natvig D.O."/>
            <person name="Powell A.J."/>
            <person name="Tsang A."/>
            <person name="Grigoriev I.V."/>
        </authorList>
    </citation>
    <scope>NUCLEOTIDE SEQUENCE [LARGE SCALE GENOMIC DNA]</scope>
    <source>
        <strain evidence="1 2">CBS 494.80</strain>
    </source>
</reference>
<dbReference type="Proteomes" id="UP001595075">
    <property type="component" value="Unassembled WGS sequence"/>
</dbReference>